<sequence>MARNLIDLLLISLLPISETSACGVIPAGQGSTRNINVTGFSLPVSMAFSGEVTVRTQVPMISSSANAAKGFVSRLMMQAVTDVLDQQGRAALLPDAVISMILGQLTIQVTYEPLECKEVFVDKAPGDMRRFRLSSCIWNIRRIEPTGIRNSKNHLDNEK</sequence>
<keyword evidence="1" id="KW-0732">Signal</keyword>
<evidence type="ECO:0000313" key="2">
    <source>
        <dbReference type="EMBL" id="KAJ1349285.1"/>
    </source>
</evidence>
<name>A0AAD5QI75_PARTN</name>
<feature type="signal peptide" evidence="1">
    <location>
        <begin position="1"/>
        <end position="21"/>
    </location>
</feature>
<dbReference type="Proteomes" id="UP001196413">
    <property type="component" value="Unassembled WGS sequence"/>
</dbReference>
<reference evidence="2" key="1">
    <citation type="submission" date="2021-06" db="EMBL/GenBank/DDBJ databases">
        <title>Parelaphostrongylus tenuis whole genome reference sequence.</title>
        <authorList>
            <person name="Garwood T.J."/>
            <person name="Larsen P.A."/>
            <person name="Fountain-Jones N.M."/>
            <person name="Garbe J.R."/>
            <person name="Macchietto M.G."/>
            <person name="Kania S.A."/>
            <person name="Gerhold R.W."/>
            <person name="Richards J.E."/>
            <person name="Wolf T.M."/>
        </authorList>
    </citation>
    <scope>NUCLEOTIDE SEQUENCE</scope>
    <source>
        <strain evidence="2">MNPRO001-30</strain>
        <tissue evidence="2">Meninges</tissue>
    </source>
</reference>
<proteinExistence type="predicted"/>
<organism evidence="2 3">
    <name type="scientific">Parelaphostrongylus tenuis</name>
    <name type="common">Meningeal worm</name>
    <dbReference type="NCBI Taxonomy" id="148309"/>
    <lineage>
        <taxon>Eukaryota</taxon>
        <taxon>Metazoa</taxon>
        <taxon>Ecdysozoa</taxon>
        <taxon>Nematoda</taxon>
        <taxon>Chromadorea</taxon>
        <taxon>Rhabditida</taxon>
        <taxon>Rhabditina</taxon>
        <taxon>Rhabditomorpha</taxon>
        <taxon>Strongyloidea</taxon>
        <taxon>Metastrongylidae</taxon>
        <taxon>Parelaphostrongylus</taxon>
    </lineage>
</organism>
<protein>
    <recommendedName>
        <fullName evidence="4">BPI1 domain-containing protein</fullName>
    </recommendedName>
</protein>
<dbReference type="AlphaFoldDB" id="A0AAD5QI75"/>
<comment type="caution">
    <text evidence="2">The sequence shown here is derived from an EMBL/GenBank/DDBJ whole genome shotgun (WGS) entry which is preliminary data.</text>
</comment>
<gene>
    <name evidence="2" type="ORF">KIN20_004774</name>
</gene>
<accession>A0AAD5QI75</accession>
<evidence type="ECO:0000256" key="1">
    <source>
        <dbReference type="SAM" id="SignalP"/>
    </source>
</evidence>
<dbReference type="EMBL" id="JAHQIW010000637">
    <property type="protein sequence ID" value="KAJ1349285.1"/>
    <property type="molecule type" value="Genomic_DNA"/>
</dbReference>
<evidence type="ECO:0008006" key="4">
    <source>
        <dbReference type="Google" id="ProtNLM"/>
    </source>
</evidence>
<keyword evidence="3" id="KW-1185">Reference proteome</keyword>
<evidence type="ECO:0000313" key="3">
    <source>
        <dbReference type="Proteomes" id="UP001196413"/>
    </source>
</evidence>
<feature type="chain" id="PRO_5042064449" description="BPI1 domain-containing protein" evidence="1">
    <location>
        <begin position="22"/>
        <end position="159"/>
    </location>
</feature>